<dbReference type="RefSeq" id="WP_120462591.1">
    <property type="nucleotide sequence ID" value="NZ_BMIW01000003.1"/>
</dbReference>
<dbReference type="SUPFAM" id="SSF56747">
    <property type="entry name" value="Prim-pol domain"/>
    <property type="match status" value="1"/>
</dbReference>
<evidence type="ECO:0000313" key="3">
    <source>
        <dbReference type="Proteomes" id="UP000608420"/>
    </source>
</evidence>
<sequence length="484" mass="56163">MDKPKIKEKLDDLYLIQWGHYLIQYPEPIGYRTYIKGEVRNGRKTKYIQPWQYQNHLDGKHTIGTFGGKVFTKFITFDVDFGNNPELAKWMTYAVCNTLNNLGLHDHYISSSGGKGYHIELFSDEPIQISHARKLFDSVLDEADIRQHFIDGEVEFRPTDKQGVKIPLGIHQKTGNYCGFCLIETGLAVMDKNESEEYLFTIKKTSKTLIIDLIGAAEIEIKNAKREIPKLENAISSHKPLPSYYQSEDYSIDHAKNLFLNGLKAQGSRNNSMFLVGLYLKYQGFDQEQCKLELYNWMERQDTNLYSTPLNECYKEIDATVKNMYEKNYNLAASNRDLTVSYDEMKWIIEKCPEKNQKLITYAMLIHSKRHADGKGVFFMPYTMIQEATGLYDQAVKQQANKLEKLGVIEIVERNRIPKIGGLAKKLPNLYRISIEDLVPNSERSDNLFTTDKLNSFDLCMTFYFTNKDLKKLLPRRQYEALIR</sequence>
<evidence type="ECO:0000313" key="2">
    <source>
        <dbReference type="EMBL" id="GGF86352.1"/>
    </source>
</evidence>
<dbReference type="EMBL" id="BMIW01000003">
    <property type="protein sequence ID" value="GGF86352.1"/>
    <property type="molecule type" value="Genomic_DNA"/>
</dbReference>
<gene>
    <name evidence="2" type="ORF">GCM10010913_04770</name>
</gene>
<dbReference type="Pfam" id="PF22548">
    <property type="entry name" value="AEP-TOTE"/>
    <property type="match status" value="1"/>
</dbReference>
<proteinExistence type="predicted"/>
<accession>A0ABQ1VR51</accession>
<keyword evidence="3" id="KW-1185">Reference proteome</keyword>
<feature type="domain" description="TOTE conflict system primase" evidence="1">
    <location>
        <begin position="35"/>
        <end position="206"/>
    </location>
</feature>
<dbReference type="InterPro" id="IPR054347">
    <property type="entry name" value="TOTE_primase"/>
</dbReference>
<organism evidence="2 3">
    <name type="scientific">Paenibacillus aceti</name>
    <dbReference type="NCBI Taxonomy" id="1820010"/>
    <lineage>
        <taxon>Bacteria</taxon>
        <taxon>Bacillati</taxon>
        <taxon>Bacillota</taxon>
        <taxon>Bacilli</taxon>
        <taxon>Bacillales</taxon>
        <taxon>Paenibacillaceae</taxon>
        <taxon>Paenibacillus</taxon>
    </lineage>
</organism>
<comment type="caution">
    <text evidence="2">The sequence shown here is derived from an EMBL/GenBank/DDBJ whole genome shotgun (WGS) entry which is preliminary data.</text>
</comment>
<reference evidence="3" key="1">
    <citation type="journal article" date="2019" name="Int. J. Syst. Evol. Microbiol.">
        <title>The Global Catalogue of Microorganisms (GCM) 10K type strain sequencing project: providing services to taxonomists for standard genome sequencing and annotation.</title>
        <authorList>
            <consortium name="The Broad Institute Genomics Platform"/>
            <consortium name="The Broad Institute Genome Sequencing Center for Infectious Disease"/>
            <person name="Wu L."/>
            <person name="Ma J."/>
        </authorList>
    </citation>
    <scope>NUCLEOTIDE SEQUENCE [LARGE SCALE GENOMIC DNA]</scope>
    <source>
        <strain evidence="3">CGMCC 1.15420</strain>
    </source>
</reference>
<evidence type="ECO:0000259" key="1">
    <source>
        <dbReference type="Pfam" id="PF22548"/>
    </source>
</evidence>
<protein>
    <recommendedName>
        <fullName evidence="1">TOTE conflict system primase domain-containing protein</fullName>
    </recommendedName>
</protein>
<name>A0ABQ1VR51_9BACL</name>
<dbReference type="Proteomes" id="UP000608420">
    <property type="component" value="Unassembled WGS sequence"/>
</dbReference>